<comment type="caution">
    <text evidence="2">The sequence shown here is derived from an EMBL/GenBank/DDBJ whole genome shotgun (WGS) entry which is preliminary data.</text>
</comment>
<protein>
    <submittedName>
        <fullName evidence="2">Methylmalonyl Co-A mutase-associated GTPase MeaB</fullName>
    </submittedName>
</protein>
<dbReference type="Proteomes" id="UP000886124">
    <property type="component" value="Unassembled WGS sequence"/>
</dbReference>
<dbReference type="SUPFAM" id="SSF52540">
    <property type="entry name" value="P-loop containing nucleoside triphosphate hydrolases"/>
    <property type="match status" value="1"/>
</dbReference>
<name>A0A7V5UFL3_CALAY</name>
<dbReference type="PANTHER" id="PTHR23408">
    <property type="entry name" value="METHYLMALONYL-COA MUTASE"/>
    <property type="match status" value="1"/>
</dbReference>
<dbReference type="InterPro" id="IPR005129">
    <property type="entry name" value="GTPase_ArgK"/>
</dbReference>
<evidence type="ECO:0000313" key="2">
    <source>
        <dbReference type="EMBL" id="HHJ53414.1"/>
    </source>
</evidence>
<dbReference type="GO" id="GO:0005525">
    <property type="term" value="F:GTP binding"/>
    <property type="evidence" value="ECO:0007669"/>
    <property type="project" value="InterPro"/>
</dbReference>
<feature type="non-terminal residue" evidence="2">
    <location>
        <position position="1"/>
    </location>
</feature>
<gene>
    <name evidence="2" type="ORF">ENJ89_09490</name>
</gene>
<dbReference type="GO" id="GO:0003924">
    <property type="term" value="F:GTPase activity"/>
    <property type="evidence" value="ECO:0007669"/>
    <property type="project" value="InterPro"/>
</dbReference>
<evidence type="ECO:0000256" key="1">
    <source>
        <dbReference type="ARBA" id="ARBA00009625"/>
    </source>
</evidence>
<comment type="similarity">
    <text evidence="1">Belongs to the SIMIBI class G3E GTPase family. ArgK/MeaB subfamily.</text>
</comment>
<dbReference type="InterPro" id="IPR027417">
    <property type="entry name" value="P-loop_NTPase"/>
</dbReference>
<accession>A0A7V5UFL3</accession>
<organism evidence="2">
    <name type="scientific">Caldithrix abyssi</name>
    <dbReference type="NCBI Taxonomy" id="187145"/>
    <lineage>
        <taxon>Bacteria</taxon>
        <taxon>Pseudomonadati</taxon>
        <taxon>Calditrichota</taxon>
        <taxon>Calditrichia</taxon>
        <taxon>Calditrichales</taxon>
        <taxon>Calditrichaceae</taxon>
        <taxon>Caldithrix</taxon>
    </lineage>
</organism>
<proteinExistence type="inferred from homology"/>
<reference evidence="2" key="1">
    <citation type="journal article" date="2020" name="mSystems">
        <title>Genome- and Community-Level Interaction Insights into Carbon Utilization and Element Cycling Functions of Hydrothermarchaeota in Hydrothermal Sediment.</title>
        <authorList>
            <person name="Zhou Z."/>
            <person name="Liu Y."/>
            <person name="Xu W."/>
            <person name="Pan J."/>
            <person name="Luo Z.H."/>
            <person name="Li M."/>
        </authorList>
    </citation>
    <scope>NUCLEOTIDE SEQUENCE [LARGE SCALE GENOMIC DNA]</scope>
    <source>
        <strain evidence="2">HyVt-527</strain>
    </source>
</reference>
<dbReference type="PANTHER" id="PTHR23408:SF3">
    <property type="entry name" value="METHYLMALONIC ACIDURIA TYPE A PROTEIN, MITOCHONDRIAL"/>
    <property type="match status" value="1"/>
</dbReference>
<dbReference type="GO" id="GO:0005737">
    <property type="term" value="C:cytoplasm"/>
    <property type="evidence" value="ECO:0007669"/>
    <property type="project" value="TreeGrafter"/>
</dbReference>
<dbReference type="Pfam" id="PF03308">
    <property type="entry name" value="MeaB"/>
    <property type="match status" value="1"/>
</dbReference>
<dbReference type="AlphaFoldDB" id="A0A7V5UFL3"/>
<dbReference type="Gene3D" id="3.40.50.300">
    <property type="entry name" value="P-loop containing nucleotide triphosphate hydrolases"/>
    <property type="match status" value="1"/>
</dbReference>
<sequence length="210" mass="23592">RSMASRGHLGGIAGATADAIKVLDAAGFDLILIETIGVGQTEIDIVGLSDLVLLVLVPGLGDEIQALKAGVMEIGDVFIVNKSDKADADRVKAEVEYVLHLKDDYDPQNQNPVFMTSALQNEGVEEMTAGVEEYFAKLSHNGKLEEKRKKRIAGELRNIIHSKLRERIYRYFDLDRALMDWVEQIFRKQTTPYALVNRELEQFFRETVLK</sequence>
<dbReference type="EMBL" id="DROD01000603">
    <property type="protein sequence ID" value="HHJ53414.1"/>
    <property type="molecule type" value="Genomic_DNA"/>
</dbReference>